<keyword evidence="4" id="KW-0732">Signal</keyword>
<evidence type="ECO:0000313" key="11">
    <source>
        <dbReference type="Proteomes" id="UP000251120"/>
    </source>
</evidence>
<dbReference type="InterPro" id="IPR036962">
    <property type="entry name" value="Glyco_hydro_3_N_sf"/>
</dbReference>
<organism evidence="9 11">
    <name type="scientific">Francisella adeliensis</name>
    <dbReference type="NCBI Taxonomy" id="2007306"/>
    <lineage>
        <taxon>Bacteria</taxon>
        <taxon>Pseudomonadati</taxon>
        <taxon>Pseudomonadota</taxon>
        <taxon>Gammaproteobacteria</taxon>
        <taxon>Thiotrichales</taxon>
        <taxon>Francisellaceae</taxon>
        <taxon>Francisella</taxon>
    </lineage>
</organism>
<evidence type="ECO:0000256" key="6">
    <source>
        <dbReference type="ARBA" id="ARBA00023295"/>
    </source>
</evidence>
<feature type="domain" description="Glycoside hydrolase family 3 N-terminal" evidence="7">
    <location>
        <begin position="56"/>
        <end position="376"/>
    </location>
</feature>
<protein>
    <recommendedName>
        <fullName evidence="3">beta-glucosidase</fullName>
        <ecNumber evidence="3">3.2.1.21</ecNumber>
    </recommendedName>
</protein>
<name>A0A2Z4XZL4_9GAMM</name>
<dbReference type="EMBL" id="CP043424">
    <property type="protein sequence ID" value="QIW12448.1"/>
    <property type="molecule type" value="Genomic_DNA"/>
</dbReference>
<dbReference type="AlphaFoldDB" id="A0A2Z4XZL4"/>
<evidence type="ECO:0000256" key="2">
    <source>
        <dbReference type="ARBA" id="ARBA00005336"/>
    </source>
</evidence>
<dbReference type="Pfam" id="PF01915">
    <property type="entry name" value="Glyco_hydro_3_C"/>
    <property type="match status" value="1"/>
</dbReference>
<reference evidence="10 12" key="2">
    <citation type="submission" date="2019-08" db="EMBL/GenBank/DDBJ databases">
        <title>Complete genome sequences of Francisella adeliensis (FSC1325 and FSC1326).</title>
        <authorList>
            <person name="Ohrman C."/>
            <person name="Uneklint I."/>
            <person name="Vallesi A."/>
            <person name="Karlsson L."/>
            <person name="Sjodin A."/>
        </authorList>
    </citation>
    <scope>NUCLEOTIDE SEQUENCE [LARGE SCALE GENOMIC DNA]</scope>
    <source>
        <strain evidence="10 12">FSC1325</strain>
    </source>
</reference>
<dbReference type="GO" id="GO:0009251">
    <property type="term" value="P:glucan catabolic process"/>
    <property type="evidence" value="ECO:0007669"/>
    <property type="project" value="TreeGrafter"/>
</dbReference>
<dbReference type="Gene3D" id="3.20.20.300">
    <property type="entry name" value="Glycoside hydrolase, family 3, N-terminal domain"/>
    <property type="match status" value="1"/>
</dbReference>
<feature type="domain" description="Glycoside hydrolase family 3 C-terminal" evidence="8">
    <location>
        <begin position="483"/>
        <end position="730"/>
    </location>
</feature>
<dbReference type="GO" id="GO:0008422">
    <property type="term" value="F:beta-glucosidase activity"/>
    <property type="evidence" value="ECO:0007669"/>
    <property type="project" value="UniProtKB-EC"/>
</dbReference>
<dbReference type="Proteomes" id="UP000251120">
    <property type="component" value="Chromosome"/>
</dbReference>
<dbReference type="SUPFAM" id="SSF52279">
    <property type="entry name" value="Beta-D-glucan exohydrolase, C-terminal domain"/>
    <property type="match status" value="1"/>
</dbReference>
<dbReference type="PANTHER" id="PTHR30620:SF16">
    <property type="entry name" value="LYSOSOMAL BETA GLUCOSIDASE"/>
    <property type="match status" value="1"/>
</dbReference>
<dbReference type="EMBL" id="CP021781">
    <property type="protein sequence ID" value="AXA34204.1"/>
    <property type="molecule type" value="Genomic_DNA"/>
</dbReference>
<evidence type="ECO:0000256" key="5">
    <source>
        <dbReference type="ARBA" id="ARBA00022801"/>
    </source>
</evidence>
<keyword evidence="12" id="KW-1185">Reference proteome</keyword>
<dbReference type="InterPro" id="IPR051915">
    <property type="entry name" value="Cellulose_Degrad_GH3"/>
</dbReference>
<dbReference type="PANTHER" id="PTHR30620">
    <property type="entry name" value="PERIPLASMIC BETA-GLUCOSIDASE-RELATED"/>
    <property type="match status" value="1"/>
</dbReference>
<dbReference type="RefSeq" id="WP_112870382.1">
    <property type="nucleotide sequence ID" value="NZ_CP021781.1"/>
</dbReference>
<comment type="similarity">
    <text evidence="2">Belongs to the glycosyl hydrolase 3 family.</text>
</comment>
<proteinExistence type="inferred from homology"/>
<dbReference type="Pfam" id="PF00933">
    <property type="entry name" value="Glyco_hydro_3"/>
    <property type="match status" value="1"/>
</dbReference>
<keyword evidence="5 10" id="KW-0378">Hydrolase</keyword>
<evidence type="ECO:0000313" key="12">
    <source>
        <dbReference type="Proteomes" id="UP000681131"/>
    </source>
</evidence>
<sequence length="731" mass="80504">MKIKILVGAIAVACGVVAIGVYNTKEQEDHGVTVNTHKDLYQPYIKQAKDIVSKMTLDEKIGQMIVPTTTILIPNLQDAKYLSTLSDKELIIKFGLDKIKKYHIGSVLVGGNDVPFDANDPSLKMWQKIARLAKSQYSGPKGTELLLGTDEVHGNQHVLGSPLFPQNIGLGATHNPKLVRETARMTAAGTLESGFNWVYAPTVAIAHDYRWGRAYESFSQDPNVVKTMAYNFVQGMQDVQNKHVTGTLATVKHFIADGRTINGLDEGNAEITNFDELWKTDGAGYRGAINASAGSMMPSYSSLNGIPMHFGGDKGLLKKITTTGIDGYKFDGFVVSDYAAISKAQAKYNMLNKQSKISFIDALSMSINNGVDMIMFGIFNTGIPNHYPKEFLGEQPKNISKNYTEIQNKVAWPRTMEGYNYSNAEDVLKAIKFAVTQHKIPMSRVDQAVTRIIAVKLAMKPSMKPITNEKIKQTALEAAEQSLVLLKNKDKTLPVKISKIKNVVLMGAYDDIGRQNGGWTILWQGFTGNKWWMPGAYGKEHSGATSTLDGLKSDLPKGTRFITNLKENKLQLSRADTIAIIVLSENPYAEYHGDVANNNPLFTDEHKEPQNKFLGLKFSESQATQIKELKAKGIPIITVIQSGRPVVITAGADKAPLQNSDALIAAWLPGTSGGQAIANTITGKYKLKSFHTFINGKQYSSNTLPFAWPKDMHEVRNHNYSLFKEGYGLNN</sequence>
<dbReference type="InterPro" id="IPR036881">
    <property type="entry name" value="Glyco_hydro_3_C_sf"/>
</dbReference>
<accession>A0A2Z4XZL4</accession>
<dbReference type="InterPro" id="IPR001764">
    <property type="entry name" value="Glyco_hydro_3_N"/>
</dbReference>
<evidence type="ECO:0000256" key="1">
    <source>
        <dbReference type="ARBA" id="ARBA00000448"/>
    </source>
</evidence>
<dbReference type="KEGG" id="fad:CDH04_07220"/>
<dbReference type="InterPro" id="IPR002772">
    <property type="entry name" value="Glyco_hydro_3_C"/>
</dbReference>
<keyword evidence="6" id="KW-0326">Glycosidase</keyword>
<evidence type="ECO:0000256" key="3">
    <source>
        <dbReference type="ARBA" id="ARBA00012744"/>
    </source>
</evidence>
<evidence type="ECO:0000256" key="4">
    <source>
        <dbReference type="ARBA" id="ARBA00022729"/>
    </source>
</evidence>
<comment type="catalytic activity">
    <reaction evidence="1">
        <text>Hydrolysis of terminal, non-reducing beta-D-glucosyl residues with release of beta-D-glucose.</text>
        <dbReference type="EC" id="3.2.1.21"/>
    </reaction>
</comment>
<dbReference type="OrthoDB" id="9781691at2"/>
<dbReference type="EC" id="3.2.1.21" evidence="3"/>
<dbReference type="Gene3D" id="3.40.50.1700">
    <property type="entry name" value="Glycoside hydrolase family 3 C-terminal domain"/>
    <property type="match status" value="1"/>
</dbReference>
<evidence type="ECO:0000259" key="7">
    <source>
        <dbReference type="Pfam" id="PF00933"/>
    </source>
</evidence>
<evidence type="ECO:0000313" key="10">
    <source>
        <dbReference type="EMBL" id="QIW12448.1"/>
    </source>
</evidence>
<dbReference type="Proteomes" id="UP000681131">
    <property type="component" value="Chromosome"/>
</dbReference>
<evidence type="ECO:0000259" key="8">
    <source>
        <dbReference type="Pfam" id="PF01915"/>
    </source>
</evidence>
<gene>
    <name evidence="9" type="ORF">CDH04_07220</name>
    <name evidence="10" type="ORF">FZC43_07225</name>
</gene>
<dbReference type="PRINTS" id="PR00133">
    <property type="entry name" value="GLHYDRLASE3"/>
</dbReference>
<reference evidence="9 11" key="1">
    <citation type="submission" date="2017-06" db="EMBL/GenBank/DDBJ databases">
        <title>Complete genome of Francisella adeliensis.</title>
        <authorList>
            <person name="Vallesi A."/>
            <person name="Sjodin A."/>
        </authorList>
    </citation>
    <scope>NUCLEOTIDE SEQUENCE [LARGE SCALE GENOMIC DNA]</scope>
    <source>
        <strain evidence="9 11">FDC440</strain>
    </source>
</reference>
<dbReference type="SUPFAM" id="SSF51445">
    <property type="entry name" value="(Trans)glycosidases"/>
    <property type="match status" value="1"/>
</dbReference>
<dbReference type="InterPro" id="IPR017853">
    <property type="entry name" value="GH"/>
</dbReference>
<evidence type="ECO:0000313" key="9">
    <source>
        <dbReference type="EMBL" id="AXA34204.1"/>
    </source>
</evidence>